<gene>
    <name evidence="4" type="ORF">GCM10009858_18650</name>
</gene>
<comment type="caution">
    <text evidence="4">The sequence shown here is derived from an EMBL/GenBank/DDBJ whole genome shotgun (WGS) entry which is preliminary data.</text>
</comment>
<keyword evidence="5" id="KW-1185">Reference proteome</keyword>
<dbReference type="InterPro" id="IPR005149">
    <property type="entry name" value="Tscrpt_reg_PadR_N"/>
</dbReference>
<dbReference type="PANTHER" id="PTHR43252:SF2">
    <property type="entry name" value="TRANSCRIPTION REGULATOR, PADR-LIKE FAMILY"/>
    <property type="match status" value="1"/>
</dbReference>
<sequence>MSVKQGLLALLAEEPMYGARLRSEFEARTGGTWPLNVGQVYTTLARLERDGLVEPVGGSDDEGRIAYRLTAAGQTEIESWWLTPVDRDSTPRDELVIKLALAVTAPEVDVQRVVQTQRTATLKHLRDLTRLKSRASDEPTAHDLAWLLVLENLLFAAEAEVRWLDHVESTLSRMPSATLRGARPGGAATEPDQEDARRAAAASKGGRS</sequence>
<dbReference type="Proteomes" id="UP001500730">
    <property type="component" value="Unassembled WGS sequence"/>
</dbReference>
<dbReference type="Pfam" id="PF03551">
    <property type="entry name" value="PadR"/>
    <property type="match status" value="1"/>
</dbReference>
<dbReference type="InterPro" id="IPR018309">
    <property type="entry name" value="Tscrpt_reg_PadR_C"/>
</dbReference>
<reference evidence="4 5" key="1">
    <citation type="journal article" date="2019" name="Int. J. Syst. Evol. Microbiol.">
        <title>The Global Catalogue of Microorganisms (GCM) 10K type strain sequencing project: providing services to taxonomists for standard genome sequencing and annotation.</title>
        <authorList>
            <consortium name="The Broad Institute Genomics Platform"/>
            <consortium name="The Broad Institute Genome Sequencing Center for Infectious Disease"/>
            <person name="Wu L."/>
            <person name="Ma J."/>
        </authorList>
    </citation>
    <scope>NUCLEOTIDE SEQUENCE [LARGE SCALE GENOMIC DNA]</scope>
    <source>
        <strain evidence="4 5">JCM 16259</strain>
    </source>
</reference>
<dbReference type="SUPFAM" id="SSF46785">
    <property type="entry name" value="Winged helix' DNA-binding domain"/>
    <property type="match status" value="1"/>
</dbReference>
<protein>
    <submittedName>
        <fullName evidence="4">Helix-turn-helix transcriptional regulator</fullName>
    </submittedName>
</protein>
<dbReference type="Gene3D" id="1.10.10.10">
    <property type="entry name" value="Winged helix-like DNA-binding domain superfamily/Winged helix DNA-binding domain"/>
    <property type="match status" value="1"/>
</dbReference>
<dbReference type="PANTHER" id="PTHR43252">
    <property type="entry name" value="TRANSCRIPTIONAL REGULATOR YQJI"/>
    <property type="match status" value="1"/>
</dbReference>
<feature type="domain" description="Transcription regulator PadR C-terminal" evidence="3">
    <location>
        <begin position="92"/>
        <end position="171"/>
    </location>
</feature>
<evidence type="ECO:0000313" key="5">
    <source>
        <dbReference type="Proteomes" id="UP001500730"/>
    </source>
</evidence>
<evidence type="ECO:0000259" key="3">
    <source>
        <dbReference type="Pfam" id="PF10400"/>
    </source>
</evidence>
<evidence type="ECO:0000256" key="1">
    <source>
        <dbReference type="SAM" id="MobiDB-lite"/>
    </source>
</evidence>
<proteinExistence type="predicted"/>
<dbReference type="InterPro" id="IPR036388">
    <property type="entry name" value="WH-like_DNA-bd_sf"/>
</dbReference>
<dbReference type="EMBL" id="BAAARE010000007">
    <property type="protein sequence ID" value="GAA2481248.1"/>
    <property type="molecule type" value="Genomic_DNA"/>
</dbReference>
<dbReference type="RefSeq" id="WP_344254587.1">
    <property type="nucleotide sequence ID" value="NZ_BAAARE010000007.1"/>
</dbReference>
<feature type="region of interest" description="Disordered" evidence="1">
    <location>
        <begin position="175"/>
        <end position="208"/>
    </location>
</feature>
<evidence type="ECO:0000259" key="2">
    <source>
        <dbReference type="Pfam" id="PF03551"/>
    </source>
</evidence>
<dbReference type="Pfam" id="PF10400">
    <property type="entry name" value="Vir_act_alpha_C"/>
    <property type="match status" value="1"/>
</dbReference>
<dbReference type="InterPro" id="IPR036390">
    <property type="entry name" value="WH_DNA-bd_sf"/>
</dbReference>
<evidence type="ECO:0000313" key="4">
    <source>
        <dbReference type="EMBL" id="GAA2481248.1"/>
    </source>
</evidence>
<accession>A0ABN3LG33</accession>
<organism evidence="4 5">
    <name type="scientific">Terrabacter carboxydivorans</name>
    <dbReference type="NCBI Taxonomy" id="619730"/>
    <lineage>
        <taxon>Bacteria</taxon>
        <taxon>Bacillati</taxon>
        <taxon>Actinomycetota</taxon>
        <taxon>Actinomycetes</taxon>
        <taxon>Micrococcales</taxon>
        <taxon>Intrasporangiaceae</taxon>
        <taxon>Terrabacter</taxon>
    </lineage>
</organism>
<name>A0ABN3LG33_9MICO</name>
<feature type="domain" description="Transcription regulator PadR N-terminal" evidence="2">
    <location>
        <begin position="7"/>
        <end position="78"/>
    </location>
</feature>